<dbReference type="Pfam" id="PF00589">
    <property type="entry name" value="Phage_integrase"/>
    <property type="match status" value="1"/>
</dbReference>
<dbReference type="GO" id="GO:0005737">
    <property type="term" value="C:cytoplasm"/>
    <property type="evidence" value="ECO:0007669"/>
    <property type="project" value="UniProtKB-SubCell"/>
</dbReference>
<feature type="active site" description="O-(3'-phospho-DNA)-tyrosine intermediate" evidence="11">
    <location>
        <position position="277"/>
    </location>
</feature>
<dbReference type="GO" id="GO:0007059">
    <property type="term" value="P:chromosome segregation"/>
    <property type="evidence" value="ECO:0007669"/>
    <property type="project" value="UniProtKB-UniRule"/>
</dbReference>
<keyword evidence="8 11" id="KW-0238">DNA-binding</keyword>
<keyword evidence="5 11" id="KW-0132">Cell division</keyword>
<sequence>MEEYLGLFIGYLNFERGLSENTLQAYRRDIGSFLVYCEKERGISDISQVKRHDVVDFLGWLLKGGRAYSSLARTLSALKSFFRFMQKERYILTNPTDNIESPQVVRRLPRVLSVSEVEKLLEQPNPVTVRGIRDRAMLELMYATGLRVSELLALQLEDINLVAGFVRCLGKGRKERIVPVNKTSVFWVERYISRSRNHLVKSSLERTLFVNAKGKKLSRQGFWKILNGYARQAGIEKEIHPHTLRHSFATHLLENGADLRAVQEMLGHADISTTQIYTHLTKSRLREVYEKSHPRA</sequence>
<name>D7CKP2_SYNLT</name>
<dbReference type="NCBIfam" id="NF040815">
    <property type="entry name" value="recomb_XerA_Arch"/>
    <property type="match status" value="1"/>
</dbReference>
<evidence type="ECO:0000256" key="4">
    <source>
        <dbReference type="ARBA" id="ARBA00022490"/>
    </source>
</evidence>
<feature type="active site" evidence="11">
    <location>
        <position position="268"/>
    </location>
</feature>
<keyword evidence="9 11" id="KW-0233">DNA recombination</keyword>
<evidence type="ECO:0000256" key="6">
    <source>
        <dbReference type="ARBA" id="ARBA00022829"/>
    </source>
</evidence>
<dbReference type="InterPro" id="IPR004107">
    <property type="entry name" value="Integrase_SAM-like_N"/>
</dbReference>
<keyword evidence="4 11" id="KW-0963">Cytoplasm</keyword>
<feature type="active site" evidence="11">
    <location>
        <position position="171"/>
    </location>
</feature>
<comment type="similarity">
    <text evidence="2 11">Belongs to the 'phage' integrase family. XerD subfamily.</text>
</comment>
<evidence type="ECO:0000259" key="12">
    <source>
        <dbReference type="PROSITE" id="PS51898"/>
    </source>
</evidence>
<evidence type="ECO:0000256" key="8">
    <source>
        <dbReference type="ARBA" id="ARBA00023125"/>
    </source>
</evidence>
<dbReference type="PROSITE" id="PS51900">
    <property type="entry name" value="CB"/>
    <property type="match status" value="1"/>
</dbReference>
<feature type="active site" evidence="11">
    <location>
        <position position="242"/>
    </location>
</feature>
<dbReference type="InterPro" id="IPR044068">
    <property type="entry name" value="CB"/>
</dbReference>
<dbReference type="PROSITE" id="PS51898">
    <property type="entry name" value="TYR_RECOMBINASE"/>
    <property type="match status" value="1"/>
</dbReference>
<comment type="function">
    <text evidence="11">Site-specific tyrosine recombinase, which acts by catalyzing the cutting and rejoining of the recombining DNA molecules. The XerC-XerD complex is essential to convert dimers of the bacterial chromosome into monomers to permit their segregation at cell division. It also contributes to the segregational stability of plasmids.</text>
</comment>
<comment type="subcellular location">
    <subcellularLocation>
        <location evidence="1 11">Cytoplasm</location>
    </subcellularLocation>
</comment>
<dbReference type="AlphaFoldDB" id="D7CKP2"/>
<evidence type="ECO:0000256" key="11">
    <source>
        <dbReference type="HAMAP-Rule" id="MF_01807"/>
    </source>
</evidence>
<proteinExistence type="inferred from homology"/>
<dbReference type="InterPro" id="IPR050090">
    <property type="entry name" value="Tyrosine_recombinase_XerCD"/>
</dbReference>
<dbReference type="HAMAP" id="MF_01808">
    <property type="entry name" value="Recomb_XerC_XerD"/>
    <property type="match status" value="1"/>
</dbReference>
<dbReference type="KEGG" id="slp:Slip_0493"/>
<keyword evidence="7 11" id="KW-0229">DNA integration</keyword>
<evidence type="ECO:0000256" key="7">
    <source>
        <dbReference type="ARBA" id="ARBA00022908"/>
    </source>
</evidence>
<dbReference type="CDD" id="cd00798">
    <property type="entry name" value="INT_XerDC_C"/>
    <property type="match status" value="1"/>
</dbReference>
<dbReference type="PANTHER" id="PTHR30349:SF81">
    <property type="entry name" value="TYROSINE RECOMBINASE XERC"/>
    <property type="match status" value="1"/>
</dbReference>
<feature type="domain" description="Core-binding (CB)" evidence="13">
    <location>
        <begin position="1"/>
        <end position="86"/>
    </location>
</feature>
<dbReference type="InterPro" id="IPR013762">
    <property type="entry name" value="Integrase-like_cat_sf"/>
</dbReference>
<evidence type="ECO:0000256" key="2">
    <source>
        <dbReference type="ARBA" id="ARBA00010450"/>
    </source>
</evidence>
<dbReference type="GO" id="GO:0006313">
    <property type="term" value="P:DNA transposition"/>
    <property type="evidence" value="ECO:0007669"/>
    <property type="project" value="UniProtKB-UniRule"/>
</dbReference>
<accession>D7CKP2</accession>
<dbReference type="Pfam" id="PF02899">
    <property type="entry name" value="Phage_int_SAM_1"/>
    <property type="match status" value="1"/>
</dbReference>
<dbReference type="RefSeq" id="WP_013174679.1">
    <property type="nucleotide sequence ID" value="NC_014220.1"/>
</dbReference>
<dbReference type="Proteomes" id="UP000000378">
    <property type="component" value="Chromosome"/>
</dbReference>
<dbReference type="NCBIfam" id="NF001399">
    <property type="entry name" value="PRK00283.1"/>
    <property type="match status" value="1"/>
</dbReference>
<dbReference type="HAMAP" id="MF_01807">
    <property type="entry name" value="Recomb_XerD"/>
    <property type="match status" value="1"/>
</dbReference>
<gene>
    <name evidence="11" type="primary">xerD</name>
    <name evidence="14" type="ordered locus">Slip_0493</name>
</gene>
<comment type="subunit">
    <text evidence="11">Forms a cyclic heterotetrameric complex composed of two molecules of XerC and two molecules of XerD.</text>
</comment>
<dbReference type="SUPFAM" id="SSF56349">
    <property type="entry name" value="DNA breaking-rejoining enzymes"/>
    <property type="match status" value="1"/>
</dbReference>
<dbReference type="eggNOG" id="COG4974">
    <property type="taxonomic scope" value="Bacteria"/>
</dbReference>
<evidence type="ECO:0000313" key="15">
    <source>
        <dbReference type="Proteomes" id="UP000000378"/>
    </source>
</evidence>
<dbReference type="InterPro" id="IPR023009">
    <property type="entry name" value="Tyrosine_recombinase_XerC/XerD"/>
</dbReference>
<evidence type="ECO:0000256" key="9">
    <source>
        <dbReference type="ARBA" id="ARBA00023172"/>
    </source>
</evidence>
<dbReference type="HOGENOM" id="CLU_027562_9_6_9"/>
<reference evidence="14 15" key="2">
    <citation type="journal article" date="2010" name="Stand. Genomic Sci.">
        <title>Complete genome sequence of Syntrophothermus lipocalidus type strain (TGB-C1).</title>
        <authorList>
            <person name="Djao O.D."/>
            <person name="Zhang X."/>
            <person name="Lucas S."/>
            <person name="Lapidus A."/>
            <person name="Del Rio T.G."/>
            <person name="Nolan M."/>
            <person name="Tice H."/>
            <person name="Cheng J.F."/>
            <person name="Han C."/>
            <person name="Tapia R."/>
            <person name="Goodwin L."/>
            <person name="Pitluck S."/>
            <person name="Liolios K."/>
            <person name="Ivanova N."/>
            <person name="Mavromatis K."/>
            <person name="Mikhailova N."/>
            <person name="Ovchinnikova G."/>
            <person name="Pati A."/>
            <person name="Brambilla E."/>
            <person name="Chen A."/>
            <person name="Palaniappan K."/>
            <person name="Land M."/>
            <person name="Hauser L."/>
            <person name="Chang Y.J."/>
            <person name="Jeffries C.D."/>
            <person name="Rohde M."/>
            <person name="Sikorski J."/>
            <person name="Spring S."/>
            <person name="Goker M."/>
            <person name="Detter J.C."/>
            <person name="Woyke T."/>
            <person name="Bristow J."/>
            <person name="Eisen J.A."/>
            <person name="Markowitz V."/>
            <person name="Hugenholtz P."/>
            <person name="Kyrpides N.C."/>
            <person name="Klenk H.P."/>
        </authorList>
    </citation>
    <scope>NUCLEOTIDE SEQUENCE [LARGE SCALE GENOMIC DNA]</scope>
    <source>
        <strain evidence="15">DSM 12680 / TGB-C1</strain>
    </source>
</reference>
<dbReference type="GO" id="GO:0003677">
    <property type="term" value="F:DNA binding"/>
    <property type="evidence" value="ECO:0007669"/>
    <property type="project" value="UniProtKB-UniRule"/>
</dbReference>
<dbReference type="GO" id="GO:0051301">
    <property type="term" value="P:cell division"/>
    <property type="evidence" value="ECO:0007669"/>
    <property type="project" value="UniProtKB-KW"/>
</dbReference>
<reference evidence="15" key="1">
    <citation type="journal article" date="2010" name="Stand. Genomic Sci.">
        <title>Complete genome sequence of Syntrophothermus lipocalidus type strain (TGB-C1T).</title>
        <authorList>
            <consortium name="US DOE Joint Genome Institute (JGI-PGF)"/>
            <person name="Djao O."/>
            <person name="Zhang X."/>
            <person name="Lucas S."/>
            <person name="Lapidus A."/>
            <person name="Glavina Del Rio T."/>
            <person name="Nolan M."/>
            <person name="Tice H."/>
            <person name="Cheng J."/>
            <person name="Han C."/>
            <person name="Tapia R."/>
            <person name="Goodwin L."/>
            <person name="Pitluck S."/>
            <person name="Liolios K."/>
            <person name="Ivanova N."/>
            <person name="Mavromatis K."/>
            <person name="Mikhailova N."/>
            <person name="Ovchinnikova G."/>
            <person name="Pati A."/>
            <person name="Brambilla E."/>
            <person name="Chen A."/>
            <person name="Palaniappan K."/>
            <person name="Land M."/>
            <person name="Hauser L."/>
            <person name="Chang Y."/>
            <person name="Jeffries C."/>
            <person name="Rohde M."/>
            <person name="Sikorski J."/>
            <person name="Spring S."/>
            <person name="Goker M."/>
            <person name="Detter J."/>
            <person name="Woyke T."/>
            <person name="Bristow J."/>
            <person name="Eisen J."/>
            <person name="Markowitz V."/>
            <person name="Hugenholtz P."/>
            <person name="Kyrpides N."/>
            <person name="Klenk H."/>
        </authorList>
    </citation>
    <scope>NUCLEOTIDE SEQUENCE [LARGE SCALE GENOMIC DNA]</scope>
    <source>
        <strain evidence="15">DSM 12680 / TGB-C1</strain>
    </source>
</reference>
<protein>
    <recommendedName>
        <fullName evidence="3 11">Tyrosine recombinase XerD</fullName>
    </recommendedName>
</protein>
<keyword evidence="6 11" id="KW-0159">Chromosome partition</keyword>
<evidence type="ECO:0000256" key="5">
    <source>
        <dbReference type="ARBA" id="ARBA00022618"/>
    </source>
</evidence>
<evidence type="ECO:0000259" key="13">
    <source>
        <dbReference type="PROSITE" id="PS51900"/>
    </source>
</evidence>
<dbReference type="OrthoDB" id="9801717at2"/>
<dbReference type="NCBIfam" id="TIGR02225">
    <property type="entry name" value="recomb_XerD"/>
    <property type="match status" value="1"/>
</dbReference>
<evidence type="ECO:0000256" key="10">
    <source>
        <dbReference type="ARBA" id="ARBA00023306"/>
    </source>
</evidence>
<dbReference type="STRING" id="643648.Slip_0493"/>
<dbReference type="PANTHER" id="PTHR30349">
    <property type="entry name" value="PHAGE INTEGRASE-RELATED"/>
    <property type="match status" value="1"/>
</dbReference>
<dbReference type="InterPro" id="IPR002104">
    <property type="entry name" value="Integrase_catalytic"/>
</dbReference>
<dbReference type="Gene3D" id="1.10.150.130">
    <property type="match status" value="1"/>
</dbReference>
<dbReference type="EMBL" id="CP002048">
    <property type="protein sequence ID" value="ADI01277.1"/>
    <property type="molecule type" value="Genomic_DNA"/>
</dbReference>
<organism evidence="14 15">
    <name type="scientific">Syntrophothermus lipocalidus (strain DSM 12680 / TGB-C1)</name>
    <dbReference type="NCBI Taxonomy" id="643648"/>
    <lineage>
        <taxon>Bacteria</taxon>
        <taxon>Bacillati</taxon>
        <taxon>Bacillota</taxon>
        <taxon>Clostridia</taxon>
        <taxon>Eubacteriales</taxon>
        <taxon>Syntrophomonadaceae</taxon>
        <taxon>Syntrophothermus</taxon>
    </lineage>
</organism>
<evidence type="ECO:0000256" key="1">
    <source>
        <dbReference type="ARBA" id="ARBA00004496"/>
    </source>
</evidence>
<keyword evidence="15" id="KW-1185">Reference proteome</keyword>
<feature type="active site" evidence="11">
    <location>
        <position position="245"/>
    </location>
</feature>
<feature type="active site" evidence="11">
    <location>
        <position position="147"/>
    </location>
</feature>
<keyword evidence="10 11" id="KW-0131">Cell cycle</keyword>
<dbReference type="Gene3D" id="1.10.443.10">
    <property type="entry name" value="Intergrase catalytic core"/>
    <property type="match status" value="1"/>
</dbReference>
<dbReference type="InterPro" id="IPR010998">
    <property type="entry name" value="Integrase_recombinase_N"/>
</dbReference>
<dbReference type="InterPro" id="IPR011010">
    <property type="entry name" value="DNA_brk_join_enz"/>
</dbReference>
<evidence type="ECO:0000256" key="3">
    <source>
        <dbReference type="ARBA" id="ARBA00015810"/>
    </source>
</evidence>
<evidence type="ECO:0000313" key="14">
    <source>
        <dbReference type="EMBL" id="ADI01277.1"/>
    </source>
</evidence>
<dbReference type="InterPro" id="IPR011932">
    <property type="entry name" value="Recomb_XerD"/>
</dbReference>
<dbReference type="GO" id="GO:0009037">
    <property type="term" value="F:tyrosine-based site-specific recombinase activity"/>
    <property type="evidence" value="ECO:0007669"/>
    <property type="project" value="UniProtKB-UniRule"/>
</dbReference>
<feature type="domain" description="Tyr recombinase" evidence="12">
    <location>
        <begin position="107"/>
        <end position="290"/>
    </location>
</feature>